<gene>
    <name evidence="3" type="ORF">IAC59_06140</name>
</gene>
<dbReference type="InterPro" id="IPR050345">
    <property type="entry name" value="Aliph_Amidase/BUP"/>
</dbReference>
<dbReference type="EMBL" id="DVNK01000038">
    <property type="protein sequence ID" value="HIU46820.1"/>
    <property type="molecule type" value="Genomic_DNA"/>
</dbReference>
<dbReference type="InterPro" id="IPR036526">
    <property type="entry name" value="C-N_Hydrolase_sf"/>
</dbReference>
<evidence type="ECO:0000259" key="2">
    <source>
        <dbReference type="PROSITE" id="PS50263"/>
    </source>
</evidence>
<name>A0A9D1S4N3_9FIRM</name>
<dbReference type="CDD" id="cd07197">
    <property type="entry name" value="nitrilase"/>
    <property type="match status" value="1"/>
</dbReference>
<sequence>MKLYLAVPERGCELRELERVLTQCEADLYVFPESFLHDATLEAALSLARSSGARIIAGYRDERGQHAFERALAIEQGRIVDTYTKCILTGGERAKGRGSGDGIRCLRTSLGPIGVPICYEVHFPEVARIMELEHPALMLNLIGTGMHDDMQCGQWLALARARAIENEVCIAGCSHRCGSIPIAFAYTAQGVPLCEVRDARGSVSVDIDITDSAAKRIGYFDDRRPELFARLCK</sequence>
<organism evidence="3 4">
    <name type="scientific">Candidatus Fimadaptatus faecigallinarum</name>
    <dbReference type="NCBI Taxonomy" id="2840814"/>
    <lineage>
        <taxon>Bacteria</taxon>
        <taxon>Bacillati</taxon>
        <taxon>Bacillota</taxon>
        <taxon>Clostridia</taxon>
        <taxon>Eubacteriales</taxon>
        <taxon>Candidatus Fimadaptatus</taxon>
    </lineage>
</organism>
<dbReference type="PANTHER" id="PTHR43674:SF2">
    <property type="entry name" value="BETA-UREIDOPROPIONASE"/>
    <property type="match status" value="1"/>
</dbReference>
<comment type="caution">
    <text evidence="3">The sequence shown here is derived from an EMBL/GenBank/DDBJ whole genome shotgun (WGS) entry which is preliminary data.</text>
</comment>
<dbReference type="PANTHER" id="PTHR43674">
    <property type="entry name" value="NITRILASE C965.09-RELATED"/>
    <property type="match status" value="1"/>
</dbReference>
<dbReference type="Gene3D" id="3.60.110.10">
    <property type="entry name" value="Carbon-nitrogen hydrolase"/>
    <property type="match status" value="1"/>
</dbReference>
<reference evidence="3" key="1">
    <citation type="submission" date="2020-10" db="EMBL/GenBank/DDBJ databases">
        <authorList>
            <person name="Gilroy R."/>
        </authorList>
    </citation>
    <scope>NUCLEOTIDE SEQUENCE</scope>
    <source>
        <strain evidence="3">ChiSxjej2B14-8506</strain>
    </source>
</reference>
<evidence type="ECO:0000256" key="1">
    <source>
        <dbReference type="ARBA" id="ARBA00022801"/>
    </source>
</evidence>
<protein>
    <submittedName>
        <fullName evidence="3">Carbon-nitrogen hydrolase family protein</fullName>
    </submittedName>
</protein>
<evidence type="ECO:0000313" key="3">
    <source>
        <dbReference type="EMBL" id="HIU46820.1"/>
    </source>
</evidence>
<dbReference type="PROSITE" id="PS50263">
    <property type="entry name" value="CN_HYDROLASE"/>
    <property type="match status" value="1"/>
</dbReference>
<keyword evidence="1 3" id="KW-0378">Hydrolase</keyword>
<feature type="domain" description="CN hydrolase" evidence="2">
    <location>
        <begin position="1"/>
        <end position="209"/>
    </location>
</feature>
<evidence type="ECO:0000313" key="4">
    <source>
        <dbReference type="Proteomes" id="UP000824123"/>
    </source>
</evidence>
<accession>A0A9D1S4N3</accession>
<dbReference type="InterPro" id="IPR003010">
    <property type="entry name" value="C-N_Hydrolase"/>
</dbReference>
<dbReference type="Proteomes" id="UP000824123">
    <property type="component" value="Unassembled WGS sequence"/>
</dbReference>
<dbReference type="Pfam" id="PF00795">
    <property type="entry name" value="CN_hydrolase"/>
    <property type="match status" value="1"/>
</dbReference>
<dbReference type="SUPFAM" id="SSF56317">
    <property type="entry name" value="Carbon-nitrogen hydrolase"/>
    <property type="match status" value="1"/>
</dbReference>
<proteinExistence type="predicted"/>
<dbReference type="GO" id="GO:0016811">
    <property type="term" value="F:hydrolase activity, acting on carbon-nitrogen (but not peptide) bonds, in linear amides"/>
    <property type="evidence" value="ECO:0007669"/>
    <property type="project" value="TreeGrafter"/>
</dbReference>
<dbReference type="AlphaFoldDB" id="A0A9D1S4N3"/>
<reference evidence="3" key="2">
    <citation type="journal article" date="2021" name="PeerJ">
        <title>Extensive microbial diversity within the chicken gut microbiome revealed by metagenomics and culture.</title>
        <authorList>
            <person name="Gilroy R."/>
            <person name="Ravi A."/>
            <person name="Getino M."/>
            <person name="Pursley I."/>
            <person name="Horton D.L."/>
            <person name="Alikhan N.F."/>
            <person name="Baker D."/>
            <person name="Gharbi K."/>
            <person name="Hall N."/>
            <person name="Watson M."/>
            <person name="Adriaenssens E.M."/>
            <person name="Foster-Nyarko E."/>
            <person name="Jarju S."/>
            <person name="Secka A."/>
            <person name="Antonio M."/>
            <person name="Oren A."/>
            <person name="Chaudhuri R.R."/>
            <person name="La Ragione R."/>
            <person name="Hildebrand F."/>
            <person name="Pallen M.J."/>
        </authorList>
    </citation>
    <scope>NUCLEOTIDE SEQUENCE</scope>
    <source>
        <strain evidence="3">ChiSxjej2B14-8506</strain>
    </source>
</reference>